<evidence type="ECO:0000256" key="1">
    <source>
        <dbReference type="ARBA" id="ARBA00004370"/>
    </source>
</evidence>
<dbReference type="Proteomes" id="UP000002534">
    <property type="component" value="Chromosome"/>
</dbReference>
<evidence type="ECO:0000256" key="4">
    <source>
        <dbReference type="SAM" id="SignalP"/>
    </source>
</evidence>
<dbReference type="OrthoDB" id="9815357at2"/>
<keyword evidence="7" id="KW-1185">Reference proteome</keyword>
<reference evidence="6 7" key="2">
    <citation type="journal article" date="2012" name="BMC Genomics">
        <title>The genome of Pelobacter carbinolicus reveals surprising metabolic capabilities and physiological features.</title>
        <authorList>
            <person name="Aklujkar M."/>
            <person name="Haveman S.A."/>
            <person name="Didonato R.Jr."/>
            <person name="Chertkov O."/>
            <person name="Han C.S."/>
            <person name="Land M.L."/>
            <person name="Brown P."/>
            <person name="Lovley D.R."/>
        </authorList>
    </citation>
    <scope>NUCLEOTIDE SEQUENCE [LARGE SCALE GENOMIC DNA]</scope>
    <source>
        <strain evidence="7">DSM 2380 / NBRC 103641 / GraBd1</strain>
    </source>
</reference>
<evidence type="ECO:0000256" key="3">
    <source>
        <dbReference type="ARBA" id="ARBA00023136"/>
    </source>
</evidence>
<dbReference type="InterPro" id="IPR011250">
    <property type="entry name" value="OMP/PagP_B-barrel"/>
</dbReference>
<dbReference type="Pfam" id="PF13505">
    <property type="entry name" value="OMP_b-brl"/>
    <property type="match status" value="1"/>
</dbReference>
<evidence type="ECO:0000313" key="6">
    <source>
        <dbReference type="EMBL" id="ABA87335.1"/>
    </source>
</evidence>
<sequence length="225" mass="24573">MLRLRTIFGALVVAVLMSGPVYAGNMMGAEALSDYSGPYIGGFVGHSWADLEYSDSWNPGYDLNADIEGFVGGLYFGHNYMIDNIMLGFEADAGIGDLGEGADKNNSYNDWSAFDIDWDAHLRARAGFVYNTTLFYVAGGLAVAKVAVDDTDSGYGGDNATHFGWTIGAGIEQKITEHLTARIEYLYDDYGSESYSIEDSWWGDTYSADIDLEIHTARLGLAYSF</sequence>
<feature type="domain" description="Outer membrane protein beta-barrel" evidence="5">
    <location>
        <begin position="27"/>
        <end position="225"/>
    </location>
</feature>
<protein>
    <submittedName>
        <fullName evidence="6">Outer membrane protein</fullName>
    </submittedName>
</protein>
<accession>Q3A8F7</accession>
<proteinExistence type="predicted"/>
<dbReference type="STRING" id="338963.Pcar_0072"/>
<dbReference type="EMBL" id="CP000142">
    <property type="protein sequence ID" value="ABA87335.1"/>
    <property type="molecule type" value="Genomic_DNA"/>
</dbReference>
<dbReference type="PANTHER" id="PTHR34001">
    <property type="entry name" value="BLL7405 PROTEIN"/>
    <property type="match status" value="1"/>
</dbReference>
<evidence type="ECO:0000259" key="5">
    <source>
        <dbReference type="Pfam" id="PF13505"/>
    </source>
</evidence>
<comment type="subcellular location">
    <subcellularLocation>
        <location evidence="1">Membrane</location>
    </subcellularLocation>
</comment>
<dbReference type="eggNOG" id="COG3637">
    <property type="taxonomic scope" value="Bacteria"/>
</dbReference>
<dbReference type="PANTHER" id="PTHR34001:SF3">
    <property type="entry name" value="BLL7405 PROTEIN"/>
    <property type="match status" value="1"/>
</dbReference>
<dbReference type="AlphaFoldDB" id="Q3A8F7"/>
<reference evidence="7" key="1">
    <citation type="submission" date="2005-10" db="EMBL/GenBank/DDBJ databases">
        <title>Complete sequence of Pelobacter carbinolicus DSM 2380.</title>
        <authorList>
            <person name="Copeland A."/>
            <person name="Lucas S."/>
            <person name="Lapidus A."/>
            <person name="Barry K."/>
            <person name="Detter J.C."/>
            <person name="Glavina T."/>
            <person name="Hammon N."/>
            <person name="Israni S."/>
            <person name="Pitluck S."/>
            <person name="Chertkov O."/>
            <person name="Schmutz J."/>
            <person name="Larimer F."/>
            <person name="Land M."/>
            <person name="Kyrpides N."/>
            <person name="Ivanova N."/>
            <person name="Richardson P."/>
        </authorList>
    </citation>
    <scope>NUCLEOTIDE SEQUENCE [LARGE SCALE GENOMIC DNA]</scope>
    <source>
        <strain evidence="7">DSM 2380 / NBRC 103641 / GraBd1</strain>
    </source>
</reference>
<feature type="chain" id="PRO_5004223581" evidence="4">
    <location>
        <begin position="24"/>
        <end position="225"/>
    </location>
</feature>
<dbReference type="HOGENOM" id="CLU_037100_0_1_7"/>
<keyword evidence="2 4" id="KW-0732">Signal</keyword>
<dbReference type="Gene3D" id="2.40.160.20">
    <property type="match status" value="1"/>
</dbReference>
<evidence type="ECO:0000313" key="7">
    <source>
        <dbReference type="Proteomes" id="UP000002534"/>
    </source>
</evidence>
<dbReference type="RefSeq" id="WP_011339722.1">
    <property type="nucleotide sequence ID" value="NC_007498.2"/>
</dbReference>
<gene>
    <name evidence="6" type="ordered locus">Pcar_0072</name>
</gene>
<dbReference type="InterPro" id="IPR027385">
    <property type="entry name" value="Beta-barrel_OMP"/>
</dbReference>
<organism evidence="6 7">
    <name type="scientific">Syntrophotalea carbinolica (strain DSM 2380 / NBRC 103641 / GraBd1)</name>
    <name type="common">Pelobacter carbinolicus</name>
    <dbReference type="NCBI Taxonomy" id="338963"/>
    <lineage>
        <taxon>Bacteria</taxon>
        <taxon>Pseudomonadati</taxon>
        <taxon>Thermodesulfobacteriota</taxon>
        <taxon>Desulfuromonadia</taxon>
        <taxon>Desulfuromonadales</taxon>
        <taxon>Syntrophotaleaceae</taxon>
        <taxon>Syntrophotalea</taxon>
    </lineage>
</organism>
<dbReference type="InterPro" id="IPR051692">
    <property type="entry name" value="OMP-like"/>
</dbReference>
<keyword evidence="3" id="KW-0472">Membrane</keyword>
<dbReference type="SUPFAM" id="SSF56925">
    <property type="entry name" value="OMPA-like"/>
    <property type="match status" value="1"/>
</dbReference>
<evidence type="ECO:0000256" key="2">
    <source>
        <dbReference type="ARBA" id="ARBA00022729"/>
    </source>
</evidence>
<name>Q3A8F7_SYNC1</name>
<dbReference type="GO" id="GO:0016020">
    <property type="term" value="C:membrane"/>
    <property type="evidence" value="ECO:0007669"/>
    <property type="project" value="UniProtKB-SubCell"/>
</dbReference>
<feature type="signal peptide" evidence="4">
    <location>
        <begin position="1"/>
        <end position="23"/>
    </location>
</feature>
<dbReference type="KEGG" id="pca:Pcar_0072"/>